<feature type="transmembrane region" description="Helical" evidence="7">
    <location>
        <begin position="551"/>
        <end position="571"/>
    </location>
</feature>
<dbReference type="PANTHER" id="PTHR22913">
    <property type="entry name" value="HYALURONAN SYNTHASE"/>
    <property type="match status" value="1"/>
</dbReference>
<dbReference type="Gene3D" id="3.90.550.10">
    <property type="entry name" value="Spore Coat Polysaccharide Biosynthesis Protein SpsA, Chain A"/>
    <property type="match status" value="1"/>
</dbReference>
<keyword evidence="3" id="KW-0328">Glycosyltransferase</keyword>
<feature type="transmembrane region" description="Helical" evidence="7">
    <location>
        <begin position="442"/>
        <end position="461"/>
    </location>
</feature>
<keyword evidence="9" id="KW-1185">Reference proteome</keyword>
<organism evidence="8 9">
    <name type="scientific">Rhizopus oryzae</name>
    <name type="common">Mucormycosis agent</name>
    <name type="synonym">Rhizopus arrhizus var. delemar</name>
    <dbReference type="NCBI Taxonomy" id="64495"/>
    <lineage>
        <taxon>Eukaryota</taxon>
        <taxon>Fungi</taxon>
        <taxon>Fungi incertae sedis</taxon>
        <taxon>Mucoromycota</taxon>
        <taxon>Mucoromycotina</taxon>
        <taxon>Mucoromycetes</taxon>
        <taxon>Mucorales</taxon>
        <taxon>Mucorineae</taxon>
        <taxon>Rhizopodaceae</taxon>
        <taxon>Rhizopus</taxon>
    </lineage>
</organism>
<reference evidence="8" key="1">
    <citation type="journal article" date="2020" name="Microb. Genom.">
        <title>Genetic diversity of clinical and environmental Mucorales isolates obtained from an investigation of mucormycosis cases among solid organ transplant recipients.</title>
        <authorList>
            <person name="Nguyen M.H."/>
            <person name="Kaul D."/>
            <person name="Muto C."/>
            <person name="Cheng S.J."/>
            <person name="Richter R.A."/>
            <person name="Bruno V.M."/>
            <person name="Liu G."/>
            <person name="Beyhan S."/>
            <person name="Sundermann A.J."/>
            <person name="Mounaud S."/>
            <person name="Pasculle A.W."/>
            <person name="Nierman W.C."/>
            <person name="Driscoll E."/>
            <person name="Cumbie R."/>
            <person name="Clancy C.J."/>
            <person name="Dupont C.L."/>
        </authorList>
    </citation>
    <scope>NUCLEOTIDE SEQUENCE</scope>
    <source>
        <strain evidence="8">GL11</strain>
    </source>
</reference>
<keyword evidence="5 7" id="KW-0472">Membrane</keyword>
<name>A0A9P6X6A4_RHIOR</name>
<feature type="transmembrane region" description="Helical" evidence="7">
    <location>
        <begin position="503"/>
        <end position="521"/>
    </location>
</feature>
<evidence type="ECO:0000256" key="3">
    <source>
        <dbReference type="ARBA" id="ARBA00022676"/>
    </source>
</evidence>
<keyword evidence="7" id="KW-1133">Transmembrane helix</keyword>
<dbReference type="SUPFAM" id="SSF53448">
    <property type="entry name" value="Nucleotide-diphospho-sugar transferases"/>
    <property type="match status" value="1"/>
</dbReference>
<dbReference type="InterPro" id="IPR029044">
    <property type="entry name" value="Nucleotide-diphossugar_trans"/>
</dbReference>
<comment type="caution">
    <text evidence="8">The sequence shown here is derived from an EMBL/GenBank/DDBJ whole genome shotgun (WGS) entry which is preliminary data.</text>
</comment>
<feature type="compositionally biased region" description="Low complexity" evidence="6">
    <location>
        <begin position="196"/>
        <end position="213"/>
    </location>
</feature>
<evidence type="ECO:0000313" key="9">
    <source>
        <dbReference type="Proteomes" id="UP000716291"/>
    </source>
</evidence>
<feature type="region of interest" description="Disordered" evidence="6">
    <location>
        <begin position="193"/>
        <end position="216"/>
    </location>
</feature>
<comment type="subcellular location">
    <subcellularLocation>
        <location evidence="1">Cell membrane</location>
    </subcellularLocation>
</comment>
<feature type="transmembrane region" description="Helical" evidence="7">
    <location>
        <begin position="12"/>
        <end position="33"/>
    </location>
</feature>
<evidence type="ECO:0000256" key="4">
    <source>
        <dbReference type="ARBA" id="ARBA00022679"/>
    </source>
</evidence>
<dbReference type="EMBL" id="JAANQT010001181">
    <property type="protein sequence ID" value="KAG1306218.1"/>
    <property type="molecule type" value="Genomic_DNA"/>
</dbReference>
<dbReference type="PANTHER" id="PTHR22913:SF12">
    <property type="entry name" value="MANNURONAN SYNTHASE"/>
    <property type="match status" value="1"/>
</dbReference>
<evidence type="ECO:0008006" key="10">
    <source>
        <dbReference type="Google" id="ProtNLM"/>
    </source>
</evidence>
<proteinExistence type="predicted"/>
<dbReference type="GO" id="GO:0085029">
    <property type="term" value="P:extracellular matrix assembly"/>
    <property type="evidence" value="ECO:0007669"/>
    <property type="project" value="TreeGrafter"/>
</dbReference>
<feature type="transmembrane region" description="Helical" evidence="7">
    <location>
        <begin position="467"/>
        <end position="491"/>
    </location>
</feature>
<dbReference type="AlphaFoldDB" id="A0A9P6X6A4"/>
<keyword evidence="7" id="KW-0812">Transmembrane</keyword>
<keyword evidence="2" id="KW-1003">Cell membrane</keyword>
<evidence type="ECO:0000256" key="1">
    <source>
        <dbReference type="ARBA" id="ARBA00004236"/>
    </source>
</evidence>
<accession>A0A9P6X6A4</accession>
<evidence type="ECO:0000256" key="2">
    <source>
        <dbReference type="ARBA" id="ARBA00022475"/>
    </source>
</evidence>
<dbReference type="GO" id="GO:0030213">
    <property type="term" value="P:hyaluronan biosynthetic process"/>
    <property type="evidence" value="ECO:0007669"/>
    <property type="project" value="TreeGrafter"/>
</dbReference>
<evidence type="ECO:0000313" key="8">
    <source>
        <dbReference type="EMBL" id="KAG1306218.1"/>
    </source>
</evidence>
<protein>
    <recommendedName>
        <fullName evidence="10">Hyaluronan synthase</fullName>
    </recommendedName>
</protein>
<dbReference type="Proteomes" id="UP000716291">
    <property type="component" value="Unassembled WGS sequence"/>
</dbReference>
<gene>
    <name evidence="8" type="ORF">G6F64_007769</name>
</gene>
<dbReference type="GO" id="GO:0005886">
    <property type="term" value="C:plasma membrane"/>
    <property type="evidence" value="ECO:0007669"/>
    <property type="project" value="UniProtKB-SubCell"/>
</dbReference>
<sequence length="603" mass="68779">MPNTIHWTLPLKLLYSISISCVFVAPALVGYALKIRVTRDSFWVLGVYGLVVFCFIGLQLTFATLNRIMVIYYSRRSFQATETFNVEEKIGVDEKQKPYTHLDVLEEGKQRQVTKMGLAVVGYREEPGLFAQCLESIKELKYPDPFKIIVVVDGDAKDDQEMASVFQKTFPGCPIVVLPELLSLSFQRMKQEELNRSSMAGNSRDSSNSSQSDTLHEKPEALINYDKILRDQLTLPTNTQAVCYLQPHCGKRHAMYTAFRVLMAAGCEAVMSTDSDTRFDPYAMIEMEKALHWFPKIGAAAGDVRIWNSTDNLLSFMSSLRYWMAFNIERAAQSFNRSVTCVSGPMGIYRTHVLREILDDWISQSFLGMECTYGDDRHLTNQTLLKGYKVVYTHLAYCETETPTAFLRWFKQQTRWSKSFYRELFWNAKSLHKHSPWMAAELFYQGVYPFVLLFSIFQILFSKTPLILIVWLISLGAIACIKTIYSTIVSLSPRFLGFPLYSLYYLFGLVPAKLWAIVSLWDVGWGTSARSASEMKRENVFCSQLKEALPILFWLLLLIAGVTFNVVTFLLDPNHPSGADFFGINRGPDPTSIVFYPNPAMNV</sequence>
<evidence type="ECO:0000256" key="7">
    <source>
        <dbReference type="SAM" id="Phobius"/>
    </source>
</evidence>
<keyword evidence="4" id="KW-0808">Transferase</keyword>
<evidence type="ECO:0000256" key="5">
    <source>
        <dbReference type="ARBA" id="ARBA00023136"/>
    </source>
</evidence>
<dbReference type="GO" id="GO:0050501">
    <property type="term" value="F:hyaluronan synthase activity"/>
    <property type="evidence" value="ECO:0007669"/>
    <property type="project" value="TreeGrafter"/>
</dbReference>
<feature type="transmembrane region" description="Helical" evidence="7">
    <location>
        <begin position="45"/>
        <end position="65"/>
    </location>
</feature>
<dbReference type="OrthoDB" id="9876900at2759"/>
<dbReference type="Pfam" id="PF13641">
    <property type="entry name" value="Glyco_tranf_2_3"/>
    <property type="match status" value="1"/>
</dbReference>
<evidence type="ECO:0000256" key="6">
    <source>
        <dbReference type="SAM" id="MobiDB-lite"/>
    </source>
</evidence>